<proteinExistence type="predicted"/>
<dbReference type="PANTHER" id="PTHR33568:SF3">
    <property type="entry name" value="DNA-DIRECTED DNA POLYMERASE"/>
    <property type="match status" value="1"/>
</dbReference>
<keyword evidence="2" id="KW-1185">Reference proteome</keyword>
<sequence>QDEVDILRRACIVFRKMFLERGDVCPFVECTTIAFSMKVFVSCELRKALEKGYLVTSVCKIWHFRVTRFDPCTKQSGLFAEYINYLREHEETENIVLSRNNIVRNRGLHLVAKHCLNSFWGKFGQRIILPNTEIVKKYERLTMLFTSSEHEITNIRDLVLSVSDEIPKFYAYVVHWKVSDTRFVIKLITRFGITLSYKNSRKL</sequence>
<evidence type="ECO:0000313" key="1">
    <source>
        <dbReference type="EMBL" id="KYN38530.1"/>
    </source>
</evidence>
<dbReference type="PANTHER" id="PTHR33568">
    <property type="entry name" value="DNA POLYMERASE"/>
    <property type="match status" value="1"/>
</dbReference>
<gene>
    <name evidence="1" type="ORF">ALC56_07107</name>
</gene>
<accession>A0A151JW96</accession>
<name>A0A151JW96_9HYME</name>
<feature type="non-terminal residue" evidence="1">
    <location>
        <position position="1"/>
    </location>
</feature>
<dbReference type="InterPro" id="IPR043502">
    <property type="entry name" value="DNA/RNA_pol_sf"/>
</dbReference>
<dbReference type="STRING" id="34720.A0A151JW96"/>
<dbReference type="EMBL" id="KQ981661">
    <property type="protein sequence ID" value="KYN38530.1"/>
    <property type="molecule type" value="Genomic_DNA"/>
</dbReference>
<protein>
    <recommendedName>
        <fullName evidence="3">DNA-directed DNA polymerase</fullName>
    </recommendedName>
</protein>
<dbReference type="SUPFAM" id="SSF56672">
    <property type="entry name" value="DNA/RNA polymerases"/>
    <property type="match status" value="1"/>
</dbReference>
<evidence type="ECO:0008006" key="3">
    <source>
        <dbReference type="Google" id="ProtNLM"/>
    </source>
</evidence>
<organism evidence="1 2">
    <name type="scientific">Trachymyrmex septentrionalis</name>
    <dbReference type="NCBI Taxonomy" id="34720"/>
    <lineage>
        <taxon>Eukaryota</taxon>
        <taxon>Metazoa</taxon>
        <taxon>Ecdysozoa</taxon>
        <taxon>Arthropoda</taxon>
        <taxon>Hexapoda</taxon>
        <taxon>Insecta</taxon>
        <taxon>Pterygota</taxon>
        <taxon>Neoptera</taxon>
        <taxon>Endopterygota</taxon>
        <taxon>Hymenoptera</taxon>
        <taxon>Apocrita</taxon>
        <taxon>Aculeata</taxon>
        <taxon>Formicoidea</taxon>
        <taxon>Formicidae</taxon>
        <taxon>Myrmicinae</taxon>
        <taxon>Trachymyrmex</taxon>
    </lineage>
</organism>
<evidence type="ECO:0000313" key="2">
    <source>
        <dbReference type="Proteomes" id="UP000078541"/>
    </source>
</evidence>
<dbReference type="Gene3D" id="1.10.287.690">
    <property type="entry name" value="Helix hairpin bin"/>
    <property type="match status" value="1"/>
</dbReference>
<dbReference type="GO" id="GO:0071897">
    <property type="term" value="P:DNA biosynthetic process"/>
    <property type="evidence" value="ECO:0007669"/>
    <property type="project" value="UniProtKB-ARBA"/>
</dbReference>
<reference evidence="1 2" key="1">
    <citation type="submission" date="2016-03" db="EMBL/GenBank/DDBJ databases">
        <title>Trachymyrmex septentrionalis WGS genome.</title>
        <authorList>
            <person name="Nygaard S."/>
            <person name="Hu H."/>
            <person name="Boomsma J."/>
            <person name="Zhang G."/>
        </authorList>
    </citation>
    <scope>NUCLEOTIDE SEQUENCE [LARGE SCALE GENOMIC DNA]</scope>
    <source>
        <strain evidence="1">Tsep2-gDNA-1</strain>
        <tissue evidence="1">Whole body</tissue>
    </source>
</reference>
<dbReference type="Proteomes" id="UP000078541">
    <property type="component" value="Unassembled WGS sequence"/>
</dbReference>
<dbReference type="AlphaFoldDB" id="A0A151JW96"/>